<dbReference type="PROSITE" id="PS50088">
    <property type="entry name" value="ANK_REPEAT"/>
    <property type="match status" value="2"/>
</dbReference>
<evidence type="ECO:0000256" key="2">
    <source>
        <dbReference type="ARBA" id="ARBA00022499"/>
    </source>
</evidence>
<evidence type="ECO:0000256" key="6">
    <source>
        <dbReference type="ARBA" id="ARBA00023242"/>
    </source>
</evidence>
<feature type="compositionally biased region" description="Basic and acidic residues" evidence="9">
    <location>
        <begin position="738"/>
        <end position="756"/>
    </location>
</feature>
<feature type="compositionally biased region" description="Pro residues" evidence="9">
    <location>
        <begin position="1292"/>
        <end position="1307"/>
    </location>
</feature>
<keyword evidence="5" id="KW-0832">Ubl conjugation</keyword>
<feature type="compositionally biased region" description="Basic and acidic residues" evidence="9">
    <location>
        <begin position="376"/>
        <end position="397"/>
    </location>
</feature>
<dbReference type="InterPro" id="IPR047144">
    <property type="entry name" value="BCOR-like"/>
</dbReference>
<feature type="compositionally biased region" description="Basic and acidic residues" evidence="9">
    <location>
        <begin position="1245"/>
        <end position="1265"/>
    </location>
</feature>
<keyword evidence="4" id="KW-0677">Repeat</keyword>
<evidence type="ECO:0000256" key="5">
    <source>
        <dbReference type="ARBA" id="ARBA00022843"/>
    </source>
</evidence>
<dbReference type="InterPro" id="IPR038227">
    <property type="entry name" value="PUFD_som_sf"/>
</dbReference>
<feature type="compositionally biased region" description="Basic and acidic residues" evidence="9">
    <location>
        <begin position="930"/>
        <end position="971"/>
    </location>
</feature>
<evidence type="ECO:0000256" key="1">
    <source>
        <dbReference type="ARBA" id="ARBA00004123"/>
    </source>
</evidence>
<organism evidence="12 13">
    <name type="scientific">Oncorhynchus kisutch</name>
    <name type="common">Coho salmon</name>
    <name type="synonym">Salmo kisutch</name>
    <dbReference type="NCBI Taxonomy" id="8019"/>
    <lineage>
        <taxon>Eukaryota</taxon>
        <taxon>Metazoa</taxon>
        <taxon>Chordata</taxon>
        <taxon>Craniata</taxon>
        <taxon>Vertebrata</taxon>
        <taxon>Euteleostomi</taxon>
        <taxon>Actinopterygii</taxon>
        <taxon>Neopterygii</taxon>
        <taxon>Teleostei</taxon>
        <taxon>Protacanthopterygii</taxon>
        <taxon>Salmoniformes</taxon>
        <taxon>Salmonidae</taxon>
        <taxon>Salmoninae</taxon>
        <taxon>Oncorhynchus</taxon>
    </lineage>
</organism>
<feature type="compositionally biased region" description="Low complexity" evidence="9">
    <location>
        <begin position="907"/>
        <end position="917"/>
    </location>
</feature>
<name>A0A8C7G699_ONCKI</name>
<feature type="compositionally biased region" description="Low complexity" evidence="9">
    <location>
        <begin position="1282"/>
        <end position="1291"/>
    </location>
</feature>
<feature type="region of interest" description="Disordered" evidence="9">
    <location>
        <begin position="738"/>
        <end position="793"/>
    </location>
</feature>
<dbReference type="PANTHER" id="PTHR24117:SF8">
    <property type="entry name" value="BCL-6 COREPRESSOR"/>
    <property type="match status" value="1"/>
</dbReference>
<feature type="compositionally biased region" description="Low complexity" evidence="9">
    <location>
        <begin position="262"/>
        <end position="292"/>
    </location>
</feature>
<dbReference type="Pfam" id="PF15808">
    <property type="entry name" value="BCOR"/>
    <property type="match status" value="1"/>
</dbReference>
<feature type="compositionally biased region" description="Basic residues" evidence="9">
    <location>
        <begin position="1234"/>
        <end position="1244"/>
    </location>
</feature>
<dbReference type="SMART" id="SM00248">
    <property type="entry name" value="ANK"/>
    <property type="match status" value="3"/>
</dbReference>
<dbReference type="InterPro" id="IPR036770">
    <property type="entry name" value="Ankyrin_rpt-contain_sf"/>
</dbReference>
<evidence type="ECO:0000256" key="7">
    <source>
        <dbReference type="ARBA" id="ARBA00034703"/>
    </source>
</evidence>
<dbReference type="GO" id="GO:0003714">
    <property type="term" value="F:transcription corepressor activity"/>
    <property type="evidence" value="ECO:0007669"/>
    <property type="project" value="TreeGrafter"/>
</dbReference>
<keyword evidence="13" id="KW-1185">Reference proteome</keyword>
<feature type="repeat" description="ANK" evidence="8">
    <location>
        <begin position="1413"/>
        <end position="1445"/>
    </location>
</feature>
<feature type="region of interest" description="Disordered" evidence="9">
    <location>
        <begin position="358"/>
        <end position="640"/>
    </location>
</feature>
<evidence type="ECO:0000313" key="13">
    <source>
        <dbReference type="Proteomes" id="UP000694557"/>
    </source>
</evidence>
<keyword evidence="2" id="KW-1017">Isopeptide bond</keyword>
<evidence type="ECO:0000256" key="4">
    <source>
        <dbReference type="ARBA" id="ARBA00022737"/>
    </source>
</evidence>
<feature type="compositionally biased region" description="Low complexity" evidence="9">
    <location>
        <begin position="1153"/>
        <end position="1164"/>
    </location>
</feature>
<keyword evidence="8" id="KW-0040">ANK repeat</keyword>
<dbReference type="GeneTree" id="ENSGT00940000153737"/>
<feature type="compositionally biased region" description="Pro residues" evidence="9">
    <location>
        <begin position="889"/>
        <end position="899"/>
    </location>
</feature>
<dbReference type="SUPFAM" id="SSF48403">
    <property type="entry name" value="Ankyrin repeat"/>
    <property type="match status" value="1"/>
</dbReference>
<feature type="region of interest" description="Disordered" evidence="9">
    <location>
        <begin position="211"/>
        <end position="293"/>
    </location>
</feature>
<feature type="domain" description="BCL-6 corepressor PCGF1 binding" evidence="11">
    <location>
        <begin position="1519"/>
        <end position="1628"/>
    </location>
</feature>
<dbReference type="Proteomes" id="UP000694557">
    <property type="component" value="Unassembled WGS sequence"/>
</dbReference>
<sequence>MNPLAALGMDRSSLMRESLRVHGGMVYPGIRTLSASEKAREGVSSLPLGYDLVYKPEGLTLDGRKPGNGYVGLYKSSPPGLQRPGGGGEGLGMERRVGPGDKPSELGLNGNNGFLRLPWAVNPYADPGLYPFLDSSKYAALNMYKASFLSQPSPYLPQHLAYQSLCGGAGGSAAGAERLFYMPPYPPAPISSPLAPPMRIPMATVVPNTLSPMQGLGPRIHHEASPYGSQLHQQHQSQPHHQSHSDRQSQSQPHHQSHSDSRTSSSKSSGSSSIHNSSSITSSSAGTGISSSLPVDSTQALIMQSPRTAPPQTSVPPPSPLIDNSTLDIQKSLFRSPPCSSTTTTSSSLSVSHPFYMSSMSSEHRSPVRSGSNTHKAKEQGSSSEHRNVGRNGERKRSQSPLKTLSSDRPAVLQAPAKDPADKPLDLSAKILELEGSPNGFPPKLEALAKPGYSPAARYGLPPSRELLKETLSPSGASSKTSERPEIISTLRSSWVVPSPTPVHDSSSSDANHNKDPSVIKHKNLENLSSPQQRSSSCPRIGEVDGAVAPSHAPAVLAPSGSRPSSASPSPKVNGDWLRSSPNYSETAPSSNRVGSHPSSGKPLKKPEAQEMPFKPQQPPHLDNSHPSGHPPSHLYLPQSDGYLPPSLAYANRYLPYSVQESMSLPHMSMPGKGPLYPHPVLLGSSSLYPPRLPPKHGLPYGIPPSHGDYLTFHDSQEMVHPLMSSPHTSLDLKTSERLQELRSRPKEKIWQHHEGSAPAYKTQAPDTKHTRRGDRETDRSTGLGSKSLNHKPLTGAREEIVCIDLIQDDGDSDSPLTKAVSPCAKRGDPSKPVGSGSIGRNEGREAELQHMLRTGQAVELRPGQAHRQADQQQRSQLWLGFHPSSLCPEPPSLSPCPFPRHEEDSPSPSESSPISDLPEEQTLRCARTSGDHHSPRERTLNESGFRNERTMDHYSDLDKDMHTDTESHEGEEYDDQGCPRARRSSLAKRIANSSGYVGDRIKCVTTELYADSSKLSREQRALQVISQNTYIPNPFKVFKIISFPGSYSEAVCVGFCPTESVPEELKNLKVCIELTGLRLSKPRLAQELSQWQAATQRSTEVNGSMAMTTTLPNGSNLSHPSLCLVVLPSVPLTPAHRDRLYRTPSTTPVRKPPLQTTTPALTPFHSLAPAHPHITLTPSPPRLSDKRQRLKEHRRTSALGLGPPGPHPDHEPNPTGDLVAPRLRWHGDQDKPKGKRQCKTKHTSQRERERLGIEELREERERENLSAPEPLRCSERRRRSSSLSDYSHSSPAPPLTPPPQLSPLPSPTETQDSTPTPSNPPVPISTPASRPMPPEARRLIVNKNAGETLLQRASRLGYEDVVLYCLENRVCDVNHRDNAGYCALHEACARGWLAITQHLLEHGADVNCSAQEGTRPLHDAVENDHLEVVRLLLSYGADPTLATYSGRSLLRMTHSHGMEGFLSGETALEMGREDTDEGIYWEFYGSAVCESGEDPAAYDILANPPGPGEEEEEDTRQGFEFEFSDRPLLPCYNIQLSLSQGPRNWLLLSDVLKRLRMSSRAFRAAFAHLEVATIAEAEFYKQASLSQLFSCPDELAAFLPDSKELLDLVETSSEMAALLGSSLECLDSQWEPKGARRHTN</sequence>
<feature type="region of interest" description="Disordered" evidence="9">
    <location>
        <begin position="306"/>
        <end position="325"/>
    </location>
</feature>
<feature type="region of interest" description="Disordered" evidence="9">
    <location>
        <begin position="882"/>
        <end position="980"/>
    </location>
</feature>
<dbReference type="Gene3D" id="3.10.260.40">
    <property type="entry name" value="BCL-6 corepressor, PCGF1 binding domain"/>
    <property type="match status" value="1"/>
</dbReference>
<reference evidence="12" key="2">
    <citation type="submission" date="2025-09" db="UniProtKB">
        <authorList>
            <consortium name="Ensembl"/>
        </authorList>
    </citation>
    <scope>IDENTIFICATION</scope>
</reference>
<feature type="region of interest" description="Disordered" evidence="9">
    <location>
        <begin position="73"/>
        <end position="107"/>
    </location>
</feature>
<dbReference type="InterPro" id="IPR031628">
    <property type="entry name" value="BCOR"/>
</dbReference>
<dbReference type="FunFam" id="1.25.40.20:FF:000032">
    <property type="entry name" value="BCL-6 corepressor isoform X1"/>
    <property type="match status" value="1"/>
</dbReference>
<evidence type="ECO:0000259" key="10">
    <source>
        <dbReference type="Pfam" id="PF15808"/>
    </source>
</evidence>
<feature type="compositionally biased region" description="Polar residues" evidence="9">
    <location>
        <begin position="580"/>
        <end position="599"/>
    </location>
</feature>
<dbReference type="PANTHER" id="PTHR24117">
    <property type="entry name" value="AGAP007537-PB"/>
    <property type="match status" value="1"/>
</dbReference>
<dbReference type="Gene3D" id="1.25.40.20">
    <property type="entry name" value="Ankyrin repeat-containing domain"/>
    <property type="match status" value="1"/>
</dbReference>
<keyword evidence="3" id="KW-0597">Phosphoprotein</keyword>
<reference evidence="12" key="1">
    <citation type="submission" date="2025-08" db="UniProtKB">
        <authorList>
            <consortium name="Ensembl"/>
        </authorList>
    </citation>
    <scope>IDENTIFICATION</scope>
</reference>
<dbReference type="GO" id="GO:0000122">
    <property type="term" value="P:negative regulation of transcription by RNA polymerase II"/>
    <property type="evidence" value="ECO:0007669"/>
    <property type="project" value="TreeGrafter"/>
</dbReference>
<feature type="compositionally biased region" description="Basic and acidic residues" evidence="9">
    <location>
        <begin position="92"/>
        <end position="104"/>
    </location>
</feature>
<comment type="subcellular location">
    <subcellularLocation>
        <location evidence="1">Nucleus</location>
    </subcellularLocation>
</comment>
<evidence type="ECO:0000256" key="8">
    <source>
        <dbReference type="PROSITE-ProRule" id="PRU00023"/>
    </source>
</evidence>
<evidence type="ECO:0000259" key="11">
    <source>
        <dbReference type="Pfam" id="PF16553"/>
    </source>
</evidence>
<dbReference type="InterPro" id="IPR002110">
    <property type="entry name" value="Ankyrin_rpt"/>
</dbReference>
<gene>
    <name evidence="12" type="primary">BCOR</name>
</gene>
<evidence type="ECO:0000256" key="3">
    <source>
        <dbReference type="ARBA" id="ARBA00022553"/>
    </source>
</evidence>
<comment type="similarity">
    <text evidence="7">Belongs to the BCOR family.</text>
</comment>
<feature type="domain" description="BCL-6 corepressor non-ankyrin-repeat" evidence="10">
    <location>
        <begin position="1180"/>
        <end position="1292"/>
    </location>
</feature>
<evidence type="ECO:0000313" key="12">
    <source>
        <dbReference type="Ensembl" id="ENSOKIP00005038802.1"/>
    </source>
</evidence>
<dbReference type="PROSITE" id="PS50297">
    <property type="entry name" value="ANK_REP_REGION"/>
    <property type="match status" value="2"/>
</dbReference>
<proteinExistence type="inferred from homology"/>
<evidence type="ECO:0000256" key="9">
    <source>
        <dbReference type="SAM" id="MobiDB-lite"/>
    </source>
</evidence>
<dbReference type="Pfam" id="PF12796">
    <property type="entry name" value="Ank_2"/>
    <property type="match status" value="1"/>
</dbReference>
<feature type="compositionally biased region" description="Low complexity" evidence="9">
    <location>
        <begin position="340"/>
        <end position="352"/>
    </location>
</feature>
<dbReference type="Ensembl" id="ENSOKIT00005040941.1">
    <property type="protein sequence ID" value="ENSOKIP00005038802.1"/>
    <property type="gene ID" value="ENSOKIG00005016503.1"/>
</dbReference>
<feature type="region of interest" description="Disordered" evidence="9">
    <location>
        <begin position="1139"/>
        <end position="1334"/>
    </location>
</feature>
<dbReference type="Pfam" id="PF16553">
    <property type="entry name" value="PUFD"/>
    <property type="match status" value="1"/>
</dbReference>
<feature type="compositionally biased region" description="Basic and acidic residues" evidence="9">
    <location>
        <begin position="512"/>
        <end position="525"/>
    </location>
</feature>
<feature type="compositionally biased region" description="Low complexity" evidence="9">
    <location>
        <begin position="559"/>
        <end position="571"/>
    </location>
</feature>
<feature type="compositionally biased region" description="Low complexity" evidence="9">
    <location>
        <begin position="529"/>
        <end position="540"/>
    </location>
</feature>
<protein>
    <submittedName>
        <fullName evidence="12">BCL6 corepressor</fullName>
    </submittedName>
</protein>
<dbReference type="InterPro" id="IPR032365">
    <property type="entry name" value="PUFD"/>
</dbReference>
<accession>A0A8C7G699</accession>
<feature type="compositionally biased region" description="Pro residues" evidence="9">
    <location>
        <begin position="1318"/>
        <end position="1334"/>
    </location>
</feature>
<dbReference type="GO" id="GO:0005634">
    <property type="term" value="C:nucleus"/>
    <property type="evidence" value="ECO:0007669"/>
    <property type="project" value="UniProtKB-SubCell"/>
</dbReference>
<feature type="region of interest" description="Disordered" evidence="9">
    <location>
        <begin position="333"/>
        <end position="352"/>
    </location>
</feature>
<keyword evidence="6" id="KW-0539">Nucleus</keyword>
<feature type="region of interest" description="Disordered" evidence="9">
    <location>
        <begin position="809"/>
        <end position="841"/>
    </location>
</feature>
<feature type="repeat" description="ANK" evidence="8">
    <location>
        <begin position="1380"/>
        <end position="1412"/>
    </location>
</feature>